<dbReference type="OrthoDB" id="4320670at2759"/>
<dbReference type="eggNOG" id="ENOG502RUIK">
    <property type="taxonomic scope" value="Eukaryota"/>
</dbReference>
<name>W9YLN8_9EURO</name>
<dbReference type="GO" id="GO:0003677">
    <property type="term" value="F:DNA binding"/>
    <property type="evidence" value="ECO:0007669"/>
    <property type="project" value="InterPro"/>
</dbReference>
<dbReference type="GO" id="GO:0008270">
    <property type="term" value="F:zinc ion binding"/>
    <property type="evidence" value="ECO:0007669"/>
    <property type="project" value="InterPro"/>
</dbReference>
<dbReference type="GO" id="GO:0003700">
    <property type="term" value="F:DNA-binding transcription factor activity"/>
    <property type="evidence" value="ECO:0007669"/>
    <property type="project" value="InterPro"/>
</dbReference>
<keyword evidence="5" id="KW-1185">Reference proteome</keyword>
<reference evidence="4 5" key="1">
    <citation type="submission" date="2013-03" db="EMBL/GenBank/DDBJ databases">
        <title>The Genome Sequence of Capronia epimyces CBS 606.96.</title>
        <authorList>
            <consortium name="The Broad Institute Genomics Platform"/>
            <person name="Cuomo C."/>
            <person name="de Hoog S."/>
            <person name="Gorbushina A."/>
            <person name="Walker B."/>
            <person name="Young S.K."/>
            <person name="Zeng Q."/>
            <person name="Gargeya S."/>
            <person name="Fitzgerald M."/>
            <person name="Haas B."/>
            <person name="Abouelleil A."/>
            <person name="Allen A.W."/>
            <person name="Alvarado L."/>
            <person name="Arachchi H.M."/>
            <person name="Berlin A.M."/>
            <person name="Chapman S.B."/>
            <person name="Gainer-Dewar J."/>
            <person name="Goldberg J."/>
            <person name="Griggs A."/>
            <person name="Gujja S."/>
            <person name="Hansen M."/>
            <person name="Howarth C."/>
            <person name="Imamovic A."/>
            <person name="Ireland A."/>
            <person name="Larimer J."/>
            <person name="McCowan C."/>
            <person name="Murphy C."/>
            <person name="Pearson M."/>
            <person name="Poon T.W."/>
            <person name="Priest M."/>
            <person name="Roberts A."/>
            <person name="Saif S."/>
            <person name="Shea T."/>
            <person name="Sisk P."/>
            <person name="Sykes S."/>
            <person name="Wortman J."/>
            <person name="Nusbaum C."/>
            <person name="Birren B."/>
        </authorList>
    </citation>
    <scope>NUCLEOTIDE SEQUENCE [LARGE SCALE GENOMIC DNA]</scope>
    <source>
        <strain evidence="4 5">CBS 606.96</strain>
    </source>
</reference>
<dbReference type="InterPro" id="IPR050987">
    <property type="entry name" value="AtrR-like"/>
</dbReference>
<proteinExistence type="predicted"/>
<gene>
    <name evidence="4" type="ORF">A1O3_03230</name>
</gene>
<dbReference type="CDD" id="cd12148">
    <property type="entry name" value="fungal_TF_MHR"/>
    <property type="match status" value="1"/>
</dbReference>
<dbReference type="HOGENOM" id="CLU_535266_0_0_1"/>
<evidence type="ECO:0000259" key="3">
    <source>
        <dbReference type="SMART" id="SM00906"/>
    </source>
</evidence>
<feature type="compositionally biased region" description="Low complexity" evidence="2">
    <location>
        <begin position="72"/>
        <end position="83"/>
    </location>
</feature>
<accession>W9YLN8</accession>
<sequence>MPLVQGVWPQADADVWSCCSWQSFEDDATTVELSNHVISMTARLSSLERHYSQLRTAVTTSKKSGGETVADPHSAAPSHSASSQTALNEPEQIKESAPAPAPEPVAQNDFSGLPSHDMVEYGLESSMPLQDEYGPLPVPEVLSQEEASRQEDPTHDDPGVLEGFLPPGPSPVMIKDVDPFQAEREVRMNNGASFRPAFDIFFRRLNPLHPLLNENQFRAQFDNFVFDQGRGLSELDHAQLLALVNLIQAEVEILIGDCSDSDAIFGWREFCTADSILQDLIWKGKANLMTIQCLLLKARYLMYLERYNQAYDMMATAVRICMQLGLHDQSRWAGQGADPFETIMRQRVFYSLFTLERAVALSCGLPPTLRQCDFCVDTPPALDDRGLFPNRPLPEETPELSFVPYFVAIIKWAELCGDVWDGMLHMRAVKPVSEAQIAALDRKILDQVNAVHPQLQWKTERSNANRGRLEPYVWRQKVMYRVVCSFPSLFCNSIPSSRRNTDTSPLISA</sequence>
<dbReference type="GO" id="GO:0006351">
    <property type="term" value="P:DNA-templated transcription"/>
    <property type="evidence" value="ECO:0007669"/>
    <property type="project" value="InterPro"/>
</dbReference>
<organism evidence="4 5">
    <name type="scientific">Capronia epimyces CBS 606.96</name>
    <dbReference type="NCBI Taxonomy" id="1182542"/>
    <lineage>
        <taxon>Eukaryota</taxon>
        <taxon>Fungi</taxon>
        <taxon>Dikarya</taxon>
        <taxon>Ascomycota</taxon>
        <taxon>Pezizomycotina</taxon>
        <taxon>Eurotiomycetes</taxon>
        <taxon>Chaetothyriomycetidae</taxon>
        <taxon>Chaetothyriales</taxon>
        <taxon>Herpotrichiellaceae</taxon>
        <taxon>Capronia</taxon>
    </lineage>
</organism>
<feature type="domain" description="Xylanolytic transcriptional activator regulatory" evidence="3">
    <location>
        <begin position="310"/>
        <end position="385"/>
    </location>
</feature>
<feature type="region of interest" description="Disordered" evidence="2">
    <location>
        <begin position="58"/>
        <end position="117"/>
    </location>
</feature>
<evidence type="ECO:0000313" key="5">
    <source>
        <dbReference type="Proteomes" id="UP000019478"/>
    </source>
</evidence>
<dbReference type="SMART" id="SM00906">
    <property type="entry name" value="Fungal_trans"/>
    <property type="match status" value="1"/>
</dbReference>
<dbReference type="STRING" id="1182542.W9YLN8"/>
<dbReference type="RefSeq" id="XP_007731558.1">
    <property type="nucleotide sequence ID" value="XM_007733368.1"/>
</dbReference>
<keyword evidence="1" id="KW-0539">Nucleus</keyword>
<evidence type="ECO:0000313" key="4">
    <source>
        <dbReference type="EMBL" id="EXJ90161.1"/>
    </source>
</evidence>
<dbReference type="Pfam" id="PF04082">
    <property type="entry name" value="Fungal_trans"/>
    <property type="match status" value="1"/>
</dbReference>
<dbReference type="AlphaFoldDB" id="W9YLN8"/>
<dbReference type="PANTHER" id="PTHR46910:SF1">
    <property type="entry name" value="MISCELLANEOUS ZN(II)2CYS6 TRANSCRIPTION FACTOR (EUROFUNG)-RELATED"/>
    <property type="match status" value="1"/>
</dbReference>
<dbReference type="GeneID" id="19167358"/>
<comment type="caution">
    <text evidence="4">The sequence shown here is derived from an EMBL/GenBank/DDBJ whole genome shotgun (WGS) entry which is preliminary data.</text>
</comment>
<dbReference type="EMBL" id="AMGY01000002">
    <property type="protein sequence ID" value="EXJ90161.1"/>
    <property type="molecule type" value="Genomic_DNA"/>
</dbReference>
<dbReference type="InterPro" id="IPR007219">
    <property type="entry name" value="XnlR_reg_dom"/>
</dbReference>
<dbReference type="Proteomes" id="UP000019478">
    <property type="component" value="Unassembled WGS sequence"/>
</dbReference>
<evidence type="ECO:0000256" key="1">
    <source>
        <dbReference type="ARBA" id="ARBA00023242"/>
    </source>
</evidence>
<dbReference type="PANTHER" id="PTHR46910">
    <property type="entry name" value="TRANSCRIPTION FACTOR PDR1"/>
    <property type="match status" value="1"/>
</dbReference>
<evidence type="ECO:0000256" key="2">
    <source>
        <dbReference type="SAM" id="MobiDB-lite"/>
    </source>
</evidence>
<protein>
    <recommendedName>
        <fullName evidence="3">Xylanolytic transcriptional activator regulatory domain-containing protein</fullName>
    </recommendedName>
</protein>